<comment type="caution">
    <text evidence="1">The sequence shown here is derived from an EMBL/GenBank/DDBJ whole genome shotgun (WGS) entry which is preliminary data.</text>
</comment>
<gene>
    <name evidence="1" type="ORF">E3O11_09175</name>
</gene>
<dbReference type="RefSeq" id="WP_134379357.1">
    <property type="nucleotide sequence ID" value="NZ_BKAC01000033.1"/>
</dbReference>
<dbReference type="Proteomes" id="UP000297963">
    <property type="component" value="Unassembled WGS sequence"/>
</dbReference>
<accession>A0A4R8VLD0</accession>
<sequence length="211" mass="24058">MMDNHEADDRSDLLARWKKTNPQRWTTDAVEEHLKQGFCAYEIPLEAITRTDYSNDGEVREDLIYSLYTITHPDVLSRLYSAEEKEMKDVGPDTYDESWRGLFLQETSGSDTDDLGTAPLGDASWLAYNLLNTQHLVGQRTSIVLEQEDGLVTGAKVYGMSDHLTTYMTALTGYRETGTETDQNYYSMKTGDVNDEAFVYYLDCLARHSFI</sequence>
<name>A0A4R8VLD0_9MICO</name>
<evidence type="ECO:0000313" key="2">
    <source>
        <dbReference type="Proteomes" id="UP000297963"/>
    </source>
</evidence>
<protein>
    <submittedName>
        <fullName evidence="1">Uncharacterized protein</fullName>
    </submittedName>
</protein>
<proteinExistence type="predicted"/>
<evidence type="ECO:0000313" key="1">
    <source>
        <dbReference type="EMBL" id="TFB84685.1"/>
    </source>
</evidence>
<organism evidence="1 2">
    <name type="scientific">Cryobacterium levicorallinum</name>
    <dbReference type="NCBI Taxonomy" id="995038"/>
    <lineage>
        <taxon>Bacteria</taxon>
        <taxon>Bacillati</taxon>
        <taxon>Actinomycetota</taxon>
        <taxon>Actinomycetes</taxon>
        <taxon>Micrococcales</taxon>
        <taxon>Microbacteriaceae</taxon>
        <taxon>Cryobacterium</taxon>
    </lineage>
</organism>
<dbReference type="EMBL" id="SOFE01000015">
    <property type="protein sequence ID" value="TFB84685.1"/>
    <property type="molecule type" value="Genomic_DNA"/>
</dbReference>
<dbReference type="AlphaFoldDB" id="A0A4R8VLD0"/>
<reference evidence="1 2" key="1">
    <citation type="submission" date="2019-03" db="EMBL/GenBank/DDBJ databases">
        <title>Genomics of glacier-inhabiting Cryobacterium strains.</title>
        <authorList>
            <person name="Liu Q."/>
            <person name="Xin Y.-H."/>
        </authorList>
    </citation>
    <scope>NUCLEOTIDE SEQUENCE [LARGE SCALE GENOMIC DNA]</scope>
    <source>
        <strain evidence="1 2">Hh34</strain>
    </source>
</reference>